<dbReference type="Proteomes" id="UP000271162">
    <property type="component" value="Unassembled WGS sequence"/>
</dbReference>
<accession>A0A0N4XYN3</accession>
<evidence type="ECO:0000313" key="3">
    <source>
        <dbReference type="WBParaSite" id="NBR_0000820701-mRNA-1"/>
    </source>
</evidence>
<organism evidence="3">
    <name type="scientific">Nippostrongylus brasiliensis</name>
    <name type="common">Rat hookworm</name>
    <dbReference type="NCBI Taxonomy" id="27835"/>
    <lineage>
        <taxon>Eukaryota</taxon>
        <taxon>Metazoa</taxon>
        <taxon>Ecdysozoa</taxon>
        <taxon>Nematoda</taxon>
        <taxon>Chromadorea</taxon>
        <taxon>Rhabditida</taxon>
        <taxon>Rhabditina</taxon>
        <taxon>Rhabditomorpha</taxon>
        <taxon>Strongyloidea</taxon>
        <taxon>Heligmosomidae</taxon>
        <taxon>Nippostrongylus</taxon>
    </lineage>
</organism>
<name>A0A0N4XYN3_NIPBR</name>
<evidence type="ECO:0000313" key="2">
    <source>
        <dbReference type="Proteomes" id="UP000271162"/>
    </source>
</evidence>
<reference evidence="3" key="1">
    <citation type="submission" date="2017-02" db="UniProtKB">
        <authorList>
            <consortium name="WormBaseParasite"/>
        </authorList>
    </citation>
    <scope>IDENTIFICATION</scope>
</reference>
<keyword evidence="2" id="KW-1185">Reference proteome</keyword>
<evidence type="ECO:0000313" key="1">
    <source>
        <dbReference type="EMBL" id="VDL71797.1"/>
    </source>
</evidence>
<sequence>MDFGDLTCVEVFRALNEGDYVYDSVEEHLRRIMSDEKRNAVLPVRTYDDIVHVSSNTTMATAIHMVCPEEKEEPKEESIVADVAS</sequence>
<proteinExistence type="predicted"/>
<gene>
    <name evidence="1" type="ORF">NBR_LOCUS8208</name>
</gene>
<reference evidence="1 2" key="2">
    <citation type="submission" date="2018-11" db="EMBL/GenBank/DDBJ databases">
        <authorList>
            <consortium name="Pathogen Informatics"/>
        </authorList>
    </citation>
    <scope>NUCLEOTIDE SEQUENCE [LARGE SCALE GENOMIC DNA]</scope>
</reference>
<protein>
    <submittedName>
        <fullName evidence="3">CBS domain-containing protein</fullName>
    </submittedName>
</protein>
<dbReference type="EMBL" id="UYSL01019976">
    <property type="protein sequence ID" value="VDL71797.1"/>
    <property type="molecule type" value="Genomic_DNA"/>
</dbReference>
<dbReference type="AlphaFoldDB" id="A0A0N4XYN3"/>
<dbReference type="WBParaSite" id="NBR_0000820701-mRNA-1">
    <property type="protein sequence ID" value="NBR_0000820701-mRNA-1"/>
    <property type="gene ID" value="NBR_0000820701"/>
</dbReference>